<dbReference type="PANTHER" id="PTHR19211:SF117">
    <property type="entry name" value="ATP-BINDING CASSETTE SUB-FAMILY F MEMBER 3"/>
    <property type="match status" value="1"/>
</dbReference>
<dbReference type="GO" id="GO:0016887">
    <property type="term" value="F:ATP hydrolysis activity"/>
    <property type="evidence" value="ECO:0007669"/>
    <property type="project" value="InterPro"/>
</dbReference>
<keyword evidence="5" id="KW-0067">ATP-binding</keyword>
<dbReference type="Pfam" id="PF26051">
    <property type="entry name" value="PWI_ABCF3"/>
    <property type="match status" value="1"/>
</dbReference>
<dbReference type="SUPFAM" id="SSF52540">
    <property type="entry name" value="P-loop containing nucleoside triphosphate hydrolases"/>
    <property type="match status" value="2"/>
</dbReference>
<dbReference type="InterPro" id="IPR032781">
    <property type="entry name" value="ABC_tran_Xtn"/>
</dbReference>
<evidence type="ECO:0000256" key="8">
    <source>
        <dbReference type="ARBA" id="ARBA00073919"/>
    </source>
</evidence>
<accession>A0A1B0DP43</accession>
<evidence type="ECO:0000256" key="7">
    <source>
        <dbReference type="ARBA" id="ARBA00023118"/>
    </source>
</evidence>
<keyword evidence="4" id="KW-0547">Nucleotide-binding</keyword>
<dbReference type="InterPro" id="IPR027417">
    <property type="entry name" value="P-loop_NTPase"/>
</dbReference>
<dbReference type="GO" id="GO:0005524">
    <property type="term" value="F:ATP binding"/>
    <property type="evidence" value="ECO:0007669"/>
    <property type="project" value="UniProtKB-KW"/>
</dbReference>
<dbReference type="PROSITE" id="PS50893">
    <property type="entry name" value="ABC_TRANSPORTER_2"/>
    <property type="match status" value="2"/>
</dbReference>
<evidence type="ECO:0000256" key="4">
    <source>
        <dbReference type="ARBA" id="ARBA00022741"/>
    </source>
</evidence>
<keyword evidence="3" id="KW-0677">Repeat</keyword>
<dbReference type="InterPro" id="IPR050611">
    <property type="entry name" value="ABCF"/>
</dbReference>
<evidence type="ECO:0000256" key="1">
    <source>
        <dbReference type="ARBA" id="ARBA00011054"/>
    </source>
</evidence>
<dbReference type="SMART" id="SM00382">
    <property type="entry name" value="AAA"/>
    <property type="match status" value="2"/>
</dbReference>
<name>A0A1B0DP43_PHLPP</name>
<dbReference type="PROSITE" id="PS00211">
    <property type="entry name" value="ABC_TRANSPORTER_1"/>
    <property type="match status" value="1"/>
</dbReference>
<keyword evidence="7" id="KW-0051">Antiviral defense</keyword>
<dbReference type="VEuPathDB" id="VectorBase:PPAI010279"/>
<evidence type="ECO:0000256" key="6">
    <source>
        <dbReference type="ARBA" id="ARBA00022990"/>
    </source>
</evidence>
<dbReference type="InterPro" id="IPR003593">
    <property type="entry name" value="AAA+_ATPase"/>
</dbReference>
<organism evidence="10 11">
    <name type="scientific">Phlebotomus papatasi</name>
    <name type="common">Sandfly</name>
    <dbReference type="NCBI Taxonomy" id="29031"/>
    <lineage>
        <taxon>Eukaryota</taxon>
        <taxon>Metazoa</taxon>
        <taxon>Ecdysozoa</taxon>
        <taxon>Arthropoda</taxon>
        <taxon>Hexapoda</taxon>
        <taxon>Insecta</taxon>
        <taxon>Pterygota</taxon>
        <taxon>Neoptera</taxon>
        <taxon>Endopterygota</taxon>
        <taxon>Diptera</taxon>
        <taxon>Nematocera</taxon>
        <taxon>Psychodoidea</taxon>
        <taxon>Psychodidae</taxon>
        <taxon>Phlebotomus</taxon>
        <taxon>Phlebotomus</taxon>
    </lineage>
</organism>
<evidence type="ECO:0000259" key="9">
    <source>
        <dbReference type="PROSITE" id="PS50893"/>
    </source>
</evidence>
<keyword evidence="2" id="KW-0597">Phosphoprotein</keyword>
<dbReference type="Gene3D" id="3.40.50.300">
    <property type="entry name" value="P-loop containing nucleotide triphosphate hydrolases"/>
    <property type="match status" value="2"/>
</dbReference>
<keyword evidence="11" id="KW-1185">Reference proteome</keyword>
<evidence type="ECO:0000313" key="11">
    <source>
        <dbReference type="Proteomes" id="UP000092462"/>
    </source>
</evidence>
<evidence type="ECO:0000256" key="3">
    <source>
        <dbReference type="ARBA" id="ARBA00022737"/>
    </source>
</evidence>
<dbReference type="InterPro" id="IPR017871">
    <property type="entry name" value="ABC_transporter-like_CS"/>
</dbReference>
<dbReference type="PANTHER" id="PTHR19211">
    <property type="entry name" value="ATP-BINDING TRANSPORT PROTEIN-RELATED"/>
    <property type="match status" value="1"/>
</dbReference>
<dbReference type="InterPro" id="IPR058770">
    <property type="entry name" value="PWI_ABCF3"/>
</dbReference>
<dbReference type="Pfam" id="PF00005">
    <property type="entry name" value="ABC_tran"/>
    <property type="match status" value="2"/>
</dbReference>
<evidence type="ECO:0000313" key="10">
    <source>
        <dbReference type="EnsemblMetazoa" id="PPAI010279-PA"/>
    </source>
</evidence>
<sequence>MGSYKEILCQRFPLIDSVVIQYIEEVMEGSNDDFFTGNDVYDAVGEVLHEIAREKSEEDIREICQLLYNKVSLSGNAYQGSQKKILDAPVQLEEMANRDIDTMKDINSIWVIGKGAGNTKVDAKKLEKAEAKLQQKQEKRQDVKPAKPPPVQLMTASASQMISKKDNKMQAKGVGRSMDFKIENFDISFGDKVLLRNADLNLAGGRRYGLVGRNGLGKTTLLRMISSSQLQIPPHITVLHVEQEVVGDDTIALDSVLEQDTVRSNLLRREKELLLGDQEGGATEELADIYRQLQEIEADKAPAKASVILSGLGFTKEMQSAATRTFSGGWRMRLALARALFSTPDLLLLDEPTNMLDIKAIIWLENYLQTWPNTLIVVSHDRNFLDTVPTDILYLHSQRIDHYKGNYEQFEKTKTEKYKAQKREYDAQMANRAHVQEFIDRFRYNANRAASVQSKIKMLEKLPELQPVEKEPETIIKLPDVEPLNPPILMVTDVAFAYEQDSVKRPIFRCLNLNANLQSRICIVGENGAGKTTLLKIIIGTLDPTSGIVFTNRNLKFGYFSQHHVDQLDMNLCCVEVLQKDFPGKAIEEYRRQLGSFGISGDLALQSVASLSGGQKSRVAFAKICMANPNFLILDEPTNHLDIETIDALGKALNIFQGGVILVSHDARLIKMVSRELWVCGDQDVKTVEGGFDEYRKIVLKELEAAAS</sequence>
<proteinExistence type="inferred from homology"/>
<feature type="domain" description="ABC transporter" evidence="9">
    <location>
        <begin position="180"/>
        <end position="422"/>
    </location>
</feature>
<dbReference type="FunFam" id="3.40.50.300:FF:000688">
    <property type="entry name" value="ATP-binding cassette sub-family F member 3"/>
    <property type="match status" value="1"/>
</dbReference>
<dbReference type="EMBL" id="AJVK01018069">
    <property type="status" value="NOT_ANNOTATED_CDS"/>
    <property type="molecule type" value="Genomic_DNA"/>
</dbReference>
<dbReference type="CDD" id="cd03221">
    <property type="entry name" value="ABCF_EF-3"/>
    <property type="match status" value="2"/>
</dbReference>
<dbReference type="AlphaFoldDB" id="A0A1B0DP43"/>
<keyword evidence="6" id="KW-0007">Acetylation</keyword>
<evidence type="ECO:0000256" key="2">
    <source>
        <dbReference type="ARBA" id="ARBA00022553"/>
    </source>
</evidence>
<feature type="domain" description="ABC transporter" evidence="9">
    <location>
        <begin position="489"/>
        <end position="707"/>
    </location>
</feature>
<protein>
    <recommendedName>
        <fullName evidence="8">ATP-binding cassette sub-family F member 3</fullName>
    </recommendedName>
</protein>
<dbReference type="EnsemblMetazoa" id="PPAI010279-RA">
    <property type="protein sequence ID" value="PPAI010279-PA"/>
    <property type="gene ID" value="PPAI010279"/>
</dbReference>
<dbReference type="GO" id="GO:0051607">
    <property type="term" value="P:defense response to virus"/>
    <property type="evidence" value="ECO:0007669"/>
    <property type="project" value="UniProtKB-KW"/>
</dbReference>
<dbReference type="Proteomes" id="UP000092462">
    <property type="component" value="Unassembled WGS sequence"/>
</dbReference>
<dbReference type="InterPro" id="IPR003439">
    <property type="entry name" value="ABC_transporter-like_ATP-bd"/>
</dbReference>
<evidence type="ECO:0000256" key="5">
    <source>
        <dbReference type="ARBA" id="ARBA00022840"/>
    </source>
</evidence>
<dbReference type="FunFam" id="3.40.50.300:FF:000104">
    <property type="entry name" value="ATP-binding cassette sub-family F member 3"/>
    <property type="match status" value="1"/>
</dbReference>
<dbReference type="Pfam" id="PF12848">
    <property type="entry name" value="ABC_tran_Xtn"/>
    <property type="match status" value="1"/>
</dbReference>
<reference evidence="10" key="1">
    <citation type="submission" date="2022-08" db="UniProtKB">
        <authorList>
            <consortium name="EnsemblMetazoa"/>
        </authorList>
    </citation>
    <scope>IDENTIFICATION</scope>
    <source>
        <strain evidence="10">Israel</strain>
    </source>
</reference>
<comment type="similarity">
    <text evidence="1">Belongs to the ABC transporter superfamily. ABCF family. EF3 subfamily.</text>
</comment>
<dbReference type="VEuPathDB" id="VectorBase:PPAPM1_012463"/>